<feature type="coiled-coil region" evidence="1">
    <location>
        <begin position="57"/>
        <end position="98"/>
    </location>
</feature>
<evidence type="ECO:0000256" key="1">
    <source>
        <dbReference type="SAM" id="Coils"/>
    </source>
</evidence>
<feature type="coiled-coil region" evidence="1">
    <location>
        <begin position="282"/>
        <end position="309"/>
    </location>
</feature>
<sequence length="1303" mass="145475">MRRTRRAQSRAMAKSKGQSLYLPDDSVLSAAIQESIQTPASETTTKAADGHNVDGWTEEDIRTYNELLEERAKLEKEKNELERKSSRHQAQRALLDENALVLDTLFVGHPGGIQKFIGSYSCCLDENPETARHEASGNACPSGHEICRRAKTKGISWMELDTIKSYQSRIRSERSERMQKALRKQRDVELIRVKKEDDEQTLKERKTILPDKRSGYTKKSPAKRTDAVRSPSSDGFVPEGILSDPKKNAILEAARKNEFIVRQIRGRLDQIRHDVNAGKISLADACTKLDQANAEMADAEKKNNDFRKLILPISDCHASSSTILQNAIHFASPEGFCQISNVFQAFFSASDPKGVHAAMTEFRGVLEMYGPKTPEFQEYFGALEEVLSNPDAKGFAVNDKADYEKIDPLKNVDLMLQLRSKMQTSDFSSLAIDPTLNINQEAIRTSLECVKVEDAAKKEMVKAMRRMDSDSPAQVAAALKKIKSKALLKSPCAEVSEIILGDIINTLLFDHIVCGFLSETGTITSVNELSGRLTKLVISTAHNKPEKYLSIFDGLKASFMSVLKDQPSQELTQAISKVEVSMVKFVAAHDEKRKNNMGENVSMPALHAITKLNASSLMFDVGSLLSGTHMSKDSWESFEAFFNEHKLKDRNEVRNHVLDYVYNHVEEGIWDVFRVVTARLISQTMRPGPWNEAKELYLRNMRVAASTPTECLEDAVIRYKHIGTCPAMAAIIIAQRLSYLMRADIGMYGREMLDLGASPTLRAAAELDEWVSTFILLAKAMVNLYNLMYHLIALEDESAATVVSIDVTSLVLTFGLGVEDSAQASFNLGMLESFITRTLIDDNEPATMEKFKEGWTTFQHICQGSQYRCSPSHTCKGRVQGLNVRNVNPIPKPTPRFGKENQMMRLRKINDFHLLTSTSTSNQSFLRGTELSLLVESDWEIARRLLPHLKCMDKQNVAPRCECPKRDRERALEIAKLGPQLNRDFAEVNAFLKSGKAPPDALWERLESNEVKLHDLTVLYSDRRWVAHQDTTNFLKMVQAKANEISGSSSLGRGSSTPPAQGRLNQELVSTPNIQPRAVNGSSESIDTKEISPESASGKQIDGPPQPIFKTSIVRSEFPTIASSSTMPPPPPAAPDVAANDHDPVEFVAPETELLLNVTRLVEGMPLLNTTKSALPGVLDPSVFLGVIEKLDEMVLGRLKMAFQVAELQGYHGAHLWLRHNISWSGNLTKYKGCKPCNTSMRVALEKVIKANGWDRVDAPQPEDLDVKVDLPHGPIPAPIPHETKYPLDTSRAQRRRRQKRTR</sequence>
<accession>A0A0D2AZD0</accession>
<gene>
    <name evidence="3" type="ORF">PV06_03603</name>
</gene>
<evidence type="ECO:0000313" key="3">
    <source>
        <dbReference type="EMBL" id="KIW45201.1"/>
    </source>
</evidence>
<name>A0A0D2AZD0_9EURO</name>
<proteinExistence type="predicted"/>
<feature type="region of interest" description="Disordered" evidence="2">
    <location>
        <begin position="1270"/>
        <end position="1303"/>
    </location>
</feature>
<reference evidence="3 4" key="1">
    <citation type="submission" date="2015-01" db="EMBL/GenBank/DDBJ databases">
        <title>The Genome Sequence of Exophiala oligosperma CBS72588.</title>
        <authorList>
            <consortium name="The Broad Institute Genomics Platform"/>
            <person name="Cuomo C."/>
            <person name="de Hoog S."/>
            <person name="Gorbushina A."/>
            <person name="Stielow B."/>
            <person name="Teixiera M."/>
            <person name="Abouelleil A."/>
            <person name="Chapman S.B."/>
            <person name="Priest M."/>
            <person name="Young S.K."/>
            <person name="Wortman J."/>
            <person name="Nusbaum C."/>
            <person name="Birren B."/>
        </authorList>
    </citation>
    <scope>NUCLEOTIDE SEQUENCE [LARGE SCALE GENOMIC DNA]</scope>
    <source>
        <strain evidence="3 4">CBS 72588</strain>
    </source>
</reference>
<dbReference type="GeneID" id="27355677"/>
<organism evidence="3 4">
    <name type="scientific">Exophiala oligosperma</name>
    <dbReference type="NCBI Taxonomy" id="215243"/>
    <lineage>
        <taxon>Eukaryota</taxon>
        <taxon>Fungi</taxon>
        <taxon>Dikarya</taxon>
        <taxon>Ascomycota</taxon>
        <taxon>Pezizomycotina</taxon>
        <taxon>Eurotiomycetes</taxon>
        <taxon>Chaetothyriomycetidae</taxon>
        <taxon>Chaetothyriales</taxon>
        <taxon>Herpotrichiellaceae</taxon>
        <taxon>Exophiala</taxon>
    </lineage>
</organism>
<feature type="compositionally biased region" description="Basic and acidic residues" evidence="2">
    <location>
        <begin position="205"/>
        <end position="214"/>
    </location>
</feature>
<keyword evidence="4" id="KW-1185">Reference proteome</keyword>
<dbReference type="Proteomes" id="UP000053342">
    <property type="component" value="Unassembled WGS sequence"/>
</dbReference>
<dbReference type="OrthoDB" id="4144201at2759"/>
<feature type="region of interest" description="Disordered" evidence="2">
    <location>
        <begin position="205"/>
        <end position="239"/>
    </location>
</feature>
<dbReference type="HOGENOM" id="CLU_261162_0_0_1"/>
<evidence type="ECO:0000256" key="2">
    <source>
        <dbReference type="SAM" id="MobiDB-lite"/>
    </source>
</evidence>
<dbReference type="EMBL" id="KN847334">
    <property type="protein sequence ID" value="KIW45201.1"/>
    <property type="molecule type" value="Genomic_DNA"/>
</dbReference>
<feature type="compositionally biased region" description="Low complexity" evidence="2">
    <location>
        <begin position="1046"/>
        <end position="1056"/>
    </location>
</feature>
<feature type="region of interest" description="Disordered" evidence="2">
    <location>
        <begin position="1046"/>
        <end position="1106"/>
    </location>
</feature>
<feature type="compositionally biased region" description="Basic residues" evidence="2">
    <location>
        <begin position="1293"/>
        <end position="1303"/>
    </location>
</feature>
<feature type="compositionally biased region" description="Polar residues" evidence="2">
    <location>
        <begin position="1057"/>
        <end position="1085"/>
    </location>
</feature>
<dbReference type="RefSeq" id="XP_016265417.1">
    <property type="nucleotide sequence ID" value="XM_016404412.1"/>
</dbReference>
<protein>
    <submittedName>
        <fullName evidence="3">Uncharacterized protein</fullName>
    </submittedName>
</protein>
<keyword evidence="1" id="KW-0175">Coiled coil</keyword>
<evidence type="ECO:0000313" key="4">
    <source>
        <dbReference type="Proteomes" id="UP000053342"/>
    </source>
</evidence>
<dbReference type="VEuPathDB" id="FungiDB:PV06_03603"/>